<feature type="non-terminal residue" evidence="3">
    <location>
        <position position="139"/>
    </location>
</feature>
<evidence type="ECO:0000256" key="1">
    <source>
        <dbReference type="ARBA" id="ARBA00023125"/>
    </source>
</evidence>
<accession>A0A3B8WC44</accession>
<evidence type="ECO:0000313" key="4">
    <source>
        <dbReference type="Proteomes" id="UP000261325"/>
    </source>
</evidence>
<dbReference type="AlphaFoldDB" id="A0A3B8WC44"/>
<dbReference type="GO" id="GO:0003700">
    <property type="term" value="F:DNA-binding transcription factor activity"/>
    <property type="evidence" value="ECO:0007669"/>
    <property type="project" value="TreeGrafter"/>
</dbReference>
<name>A0A3B8WC44_MARNT</name>
<dbReference type="InterPro" id="IPR032687">
    <property type="entry name" value="AraC-type_N"/>
</dbReference>
<dbReference type="Proteomes" id="UP000261325">
    <property type="component" value="Unassembled WGS sequence"/>
</dbReference>
<evidence type="ECO:0000259" key="2">
    <source>
        <dbReference type="Pfam" id="PF12625"/>
    </source>
</evidence>
<dbReference type="PANTHER" id="PTHR47894">
    <property type="entry name" value="HTH-TYPE TRANSCRIPTIONAL REGULATOR GADX"/>
    <property type="match status" value="1"/>
</dbReference>
<dbReference type="GO" id="GO:0005829">
    <property type="term" value="C:cytosol"/>
    <property type="evidence" value="ECO:0007669"/>
    <property type="project" value="TreeGrafter"/>
</dbReference>
<sequence>MSTLTVSRHFVEASLSGAERLGLDSRALLQEAGISPDLLRIEMARVSSDQFSKLMQVIWQRTGDEFMGMGPRRARSGTFATMCALVVGCQTLEEVYQQAFRFSRLFEPMVSMELEIFGDRARLVTRIEGSIHDPDYFLR</sequence>
<reference evidence="3 4" key="1">
    <citation type="journal article" date="2018" name="Nat. Biotechnol.">
        <title>A standardized bacterial taxonomy based on genome phylogeny substantially revises the tree of life.</title>
        <authorList>
            <person name="Parks D.H."/>
            <person name="Chuvochina M."/>
            <person name="Waite D.W."/>
            <person name="Rinke C."/>
            <person name="Skarshewski A."/>
            <person name="Chaumeil P.A."/>
            <person name="Hugenholtz P."/>
        </authorList>
    </citation>
    <scope>NUCLEOTIDE SEQUENCE [LARGE SCALE GENOMIC DNA]</scope>
    <source>
        <strain evidence="3">UBA9049</strain>
    </source>
</reference>
<comment type="caution">
    <text evidence="3">The sequence shown here is derived from an EMBL/GenBank/DDBJ whole genome shotgun (WGS) entry which is preliminary data.</text>
</comment>
<dbReference type="EMBL" id="DLYI01000081">
    <property type="protein sequence ID" value="HAC27481.1"/>
    <property type="molecule type" value="Genomic_DNA"/>
</dbReference>
<gene>
    <name evidence="3" type="ORF">DCF82_06680</name>
</gene>
<organism evidence="3 4">
    <name type="scientific">Marinobacter nauticus</name>
    <name type="common">Marinobacter hydrocarbonoclasticus</name>
    <name type="synonym">Marinobacter aquaeolei</name>
    <dbReference type="NCBI Taxonomy" id="2743"/>
    <lineage>
        <taxon>Bacteria</taxon>
        <taxon>Pseudomonadati</taxon>
        <taxon>Pseudomonadota</taxon>
        <taxon>Gammaproteobacteria</taxon>
        <taxon>Pseudomonadales</taxon>
        <taxon>Marinobacteraceae</taxon>
        <taxon>Marinobacter</taxon>
    </lineage>
</organism>
<dbReference type="PANTHER" id="PTHR47894:SF1">
    <property type="entry name" value="HTH-TYPE TRANSCRIPTIONAL REGULATOR VQSM"/>
    <property type="match status" value="1"/>
</dbReference>
<dbReference type="GO" id="GO:0000976">
    <property type="term" value="F:transcription cis-regulatory region binding"/>
    <property type="evidence" value="ECO:0007669"/>
    <property type="project" value="TreeGrafter"/>
</dbReference>
<evidence type="ECO:0000313" key="3">
    <source>
        <dbReference type="EMBL" id="HAC27481.1"/>
    </source>
</evidence>
<proteinExistence type="predicted"/>
<feature type="domain" description="HTH-type transcriptional regulator AraC-type N-terminal" evidence="2">
    <location>
        <begin position="22"/>
        <end position="129"/>
    </location>
</feature>
<protein>
    <submittedName>
        <fullName evidence="3">AraC family transcriptional regulator</fullName>
    </submittedName>
</protein>
<dbReference type="Pfam" id="PF12625">
    <property type="entry name" value="Arabinose_bd"/>
    <property type="match status" value="1"/>
</dbReference>
<keyword evidence="1" id="KW-0238">DNA-binding</keyword>